<feature type="compositionally biased region" description="Low complexity" evidence="1">
    <location>
        <begin position="302"/>
        <end position="323"/>
    </location>
</feature>
<dbReference type="InterPro" id="IPR051176">
    <property type="entry name" value="Cent_Immune-Sig_Mod"/>
</dbReference>
<reference evidence="3 4" key="1">
    <citation type="submission" date="2021-02" db="EMBL/GenBank/DDBJ databases">
        <title>Variation within the Batrachochytrium salamandrivorans European outbreak.</title>
        <authorList>
            <person name="Kelly M."/>
            <person name="Pasmans F."/>
            <person name="Shea T.P."/>
            <person name="Munoz J.F."/>
            <person name="Carranza S."/>
            <person name="Cuomo C.A."/>
            <person name="Martel A."/>
        </authorList>
    </citation>
    <scope>NUCLEOTIDE SEQUENCE [LARGE SCALE GENOMIC DNA]</scope>
    <source>
        <strain evidence="3 4">AMFP18/2</strain>
    </source>
</reference>
<accession>A0ABQ8F0S7</accession>
<gene>
    <name evidence="3" type="ORF">BASA50_009757</name>
</gene>
<organism evidence="3 4">
    <name type="scientific">Batrachochytrium salamandrivorans</name>
    <dbReference type="NCBI Taxonomy" id="1357716"/>
    <lineage>
        <taxon>Eukaryota</taxon>
        <taxon>Fungi</taxon>
        <taxon>Fungi incertae sedis</taxon>
        <taxon>Chytridiomycota</taxon>
        <taxon>Chytridiomycota incertae sedis</taxon>
        <taxon>Chytridiomycetes</taxon>
        <taxon>Rhizophydiales</taxon>
        <taxon>Rhizophydiales incertae sedis</taxon>
        <taxon>Batrachochytrium</taxon>
    </lineage>
</organism>
<comment type="caution">
    <text evidence="3">The sequence shown here is derived from an EMBL/GenBank/DDBJ whole genome shotgun (WGS) entry which is preliminary data.</text>
</comment>
<dbReference type="PANTHER" id="PTHR15715">
    <property type="entry name" value="CENTROSOMAL PROTEIN OF 170 KDA"/>
    <property type="match status" value="1"/>
</dbReference>
<feature type="domain" description="FHA" evidence="2">
    <location>
        <begin position="32"/>
        <end position="87"/>
    </location>
</feature>
<name>A0ABQ8F0S7_9FUNG</name>
<evidence type="ECO:0000256" key="1">
    <source>
        <dbReference type="SAM" id="MobiDB-lite"/>
    </source>
</evidence>
<dbReference type="Gene3D" id="2.60.200.20">
    <property type="match status" value="1"/>
</dbReference>
<evidence type="ECO:0000313" key="3">
    <source>
        <dbReference type="EMBL" id="KAH6590056.1"/>
    </source>
</evidence>
<feature type="region of interest" description="Disordered" evidence="1">
    <location>
        <begin position="246"/>
        <end position="271"/>
    </location>
</feature>
<keyword evidence="4" id="KW-1185">Reference proteome</keyword>
<dbReference type="PROSITE" id="PS50006">
    <property type="entry name" value="FHA_DOMAIN"/>
    <property type="match status" value="1"/>
</dbReference>
<dbReference type="InterPro" id="IPR008984">
    <property type="entry name" value="SMAD_FHA_dom_sf"/>
</dbReference>
<dbReference type="SUPFAM" id="SSF49879">
    <property type="entry name" value="SMAD/FHA domain"/>
    <property type="match status" value="1"/>
</dbReference>
<proteinExistence type="predicted"/>
<dbReference type="Proteomes" id="UP001648503">
    <property type="component" value="Unassembled WGS sequence"/>
</dbReference>
<evidence type="ECO:0000313" key="4">
    <source>
        <dbReference type="Proteomes" id="UP001648503"/>
    </source>
</evidence>
<feature type="compositionally biased region" description="Polar residues" evidence="1">
    <location>
        <begin position="324"/>
        <end position="335"/>
    </location>
</feature>
<dbReference type="EMBL" id="JAFCIX010000438">
    <property type="protein sequence ID" value="KAH6590056.1"/>
    <property type="molecule type" value="Genomic_DNA"/>
</dbReference>
<dbReference type="PANTHER" id="PTHR15715:SF37">
    <property type="entry name" value="LD47843P"/>
    <property type="match status" value="1"/>
</dbReference>
<feature type="compositionally biased region" description="Low complexity" evidence="1">
    <location>
        <begin position="257"/>
        <end position="266"/>
    </location>
</feature>
<feature type="region of interest" description="Disordered" evidence="1">
    <location>
        <begin position="291"/>
        <end position="335"/>
    </location>
</feature>
<dbReference type="InterPro" id="IPR000253">
    <property type="entry name" value="FHA_dom"/>
</dbReference>
<evidence type="ECO:0000259" key="2">
    <source>
        <dbReference type="PROSITE" id="PS50006"/>
    </source>
</evidence>
<protein>
    <recommendedName>
        <fullName evidence="2">FHA domain-containing protein</fullName>
    </recommendedName>
</protein>
<dbReference type="SMART" id="SM00240">
    <property type="entry name" value="FHA"/>
    <property type="match status" value="1"/>
</dbReference>
<sequence length="335" mass="36062">MPALSEIPITVMPLNSSFDGQRALTITSDTPTIIGRSVDSSEIISGTLKFTSKVVSRRHAHLVFHDKKVYLRDIKSSSGTFLNDQRLSSQGVESAMMELHSGDVIRLGEDCEVNGVLHQSINMKIIIPSLDDDGASATSAVSRRSRQSLQPSLRHSKDITEKSALSLMDAKSYDNLDASSISTSGIVVDTQFRLDIENEFNGVWMSLTQGLDLPIRRLKHLAKEHVVGMMTQGIYTPYIPTSESLSSSISDLHNPRSSLLPSASPAGSVDALEGSRYPSARLSRTPGLGFIGGINTGRTRQSSAMSSASTTPSIASASSIASSQNRMANTLSRHL</sequence>
<dbReference type="Pfam" id="PF00498">
    <property type="entry name" value="FHA"/>
    <property type="match status" value="1"/>
</dbReference>